<dbReference type="Proteomes" id="UP000830768">
    <property type="component" value="Chromosome 2"/>
</dbReference>
<evidence type="ECO:0000313" key="2">
    <source>
        <dbReference type="Proteomes" id="UP000830768"/>
    </source>
</evidence>
<name>A0ACD3YQB0_FUSSC</name>
<organism evidence="1 2">
    <name type="scientific">Fusarium solani subsp. cucurbitae</name>
    <name type="common">Neocosmosporum cucurbitae</name>
    <dbReference type="NCBI Taxonomy" id="2747967"/>
    <lineage>
        <taxon>Eukaryota</taxon>
        <taxon>Fungi</taxon>
        <taxon>Dikarya</taxon>
        <taxon>Ascomycota</taxon>
        <taxon>Pezizomycotina</taxon>
        <taxon>Sordariomycetes</taxon>
        <taxon>Hypocreomycetidae</taxon>
        <taxon>Hypocreales</taxon>
        <taxon>Nectriaceae</taxon>
        <taxon>Fusarium</taxon>
        <taxon>Fusarium solani species complex</taxon>
    </lineage>
</organism>
<evidence type="ECO:0000313" key="1">
    <source>
        <dbReference type="EMBL" id="UPK91174.1"/>
    </source>
</evidence>
<dbReference type="EMBL" id="CP090031">
    <property type="protein sequence ID" value="UPK91174.1"/>
    <property type="molecule type" value="Genomic_DNA"/>
</dbReference>
<proteinExistence type="predicted"/>
<accession>A0ACD3YQB0</accession>
<keyword evidence="2" id="KW-1185">Reference proteome</keyword>
<reference evidence="1" key="1">
    <citation type="submission" date="2021-11" db="EMBL/GenBank/DDBJ databases">
        <title>Fusarium solani-melongenae Genome sequencing and assembly.</title>
        <authorList>
            <person name="Xie S."/>
            <person name="Huang L."/>
            <person name="Zhang X."/>
        </authorList>
    </citation>
    <scope>NUCLEOTIDE SEQUENCE</scope>
    <source>
        <strain evidence="1">CRI 24-3</strain>
    </source>
</reference>
<sequence length="709" mass="80908">MSLCNVCKHLIPVFIGPRDWIRTSPRSYHGTSLESFCASLEAGCPVCFCVWRHIRSSPYDKPSKPALDGFESWPERVVYYPERDQYLVILRVLSKRIRESGIRQSITLSLWRTSNRKYSQVEAKAPIEGNPLSEPAIRRVRSWLHDCEITHPRCQERKKKLDELLRRAASPRLLLYLGGSSSETWSIVETNQDSKYSEYIALSHRWTPSTLVLLQDNVIDFKRRDSTKTVENSTGSRRDACQVATPQCVYLDGVLPKDYQTVIQLCRKLSVRYLWVDSLCIIQGPDGDFRKEAPKMMDVYRNALLTFSICWAFPEDTASNERITPVIARSIPRPEEDSRVMNTWSVASLLLAIVDLLMAVARGLQDSGELVLLASVVLLVSFPDSLIYVCLVLVWYFPFPNQGFYLNRGPYPNPDLSHAFVNHDEEFSKCTSEASINQRGWVFQERVLSQRILYLGNDQLYWECDHLTASEDDPSAYGRDGCRESIHTESLETSEVSSSTMCGLHASTWLRMMEDYSSKALTYDKDRLVAISGLARLRSLLTQEQYITGIWINYWHLDLTWYPAKPRSVRPWPSHRYVHENTPPASLPPWSWASFPSAIMWGTADDRGIFETKKINTFELVPVIPVAHLRGMSVTQEFNYFDGASLDIGCLRIPATLGSKIKRQGQCLKLTSVEHAIPLYRVTSYRCTVVGREMRSAGLSSNKKHLAVA</sequence>
<gene>
    <name evidence="1" type="ORF">LCI18_002109</name>
</gene>
<protein>
    <submittedName>
        <fullName evidence="1">Uncharacterized protein</fullName>
    </submittedName>
</protein>